<reference evidence="2" key="1">
    <citation type="submission" date="2016-11" db="UniProtKB">
        <authorList>
            <consortium name="WormBaseParasite"/>
        </authorList>
    </citation>
    <scope>IDENTIFICATION</scope>
</reference>
<keyword evidence="1" id="KW-1185">Reference proteome</keyword>
<evidence type="ECO:0000313" key="1">
    <source>
        <dbReference type="Proteomes" id="UP000095287"/>
    </source>
</evidence>
<protein>
    <submittedName>
        <fullName evidence="2">HTH_48 domain-containing protein</fullName>
    </submittedName>
</protein>
<organism evidence="1 2">
    <name type="scientific">Steinernema glaseri</name>
    <dbReference type="NCBI Taxonomy" id="37863"/>
    <lineage>
        <taxon>Eukaryota</taxon>
        <taxon>Metazoa</taxon>
        <taxon>Ecdysozoa</taxon>
        <taxon>Nematoda</taxon>
        <taxon>Chromadorea</taxon>
        <taxon>Rhabditida</taxon>
        <taxon>Tylenchina</taxon>
        <taxon>Panagrolaimomorpha</taxon>
        <taxon>Strongyloidoidea</taxon>
        <taxon>Steinernematidae</taxon>
        <taxon>Steinernema</taxon>
    </lineage>
</organism>
<evidence type="ECO:0000313" key="2">
    <source>
        <dbReference type="WBParaSite" id="L893_g8612.t1"/>
    </source>
</evidence>
<proteinExistence type="predicted"/>
<dbReference type="AlphaFoldDB" id="A0A1I8AT53"/>
<name>A0A1I8AT53_9BILA</name>
<sequence length="71" mass="7999">MSTVITLIRLTGAKSLRKSEAHKVLCKVDEVYERRCEADISDRQSGRGSTVKGLKDAMDIVLYMSYFPLFA</sequence>
<accession>A0A1I8AT53</accession>
<dbReference type="Proteomes" id="UP000095287">
    <property type="component" value="Unplaced"/>
</dbReference>
<dbReference type="WBParaSite" id="L893_g8612.t1">
    <property type="protein sequence ID" value="L893_g8612.t1"/>
    <property type="gene ID" value="L893_g8612"/>
</dbReference>